<dbReference type="RefSeq" id="WP_183638579.1">
    <property type="nucleotide sequence ID" value="NZ_BAABLE010000022.1"/>
</dbReference>
<organism evidence="1 2">
    <name type="scientific">Niveibacterium umoris</name>
    <dbReference type="NCBI Taxonomy" id="1193620"/>
    <lineage>
        <taxon>Bacteria</taxon>
        <taxon>Pseudomonadati</taxon>
        <taxon>Pseudomonadota</taxon>
        <taxon>Betaproteobacteria</taxon>
        <taxon>Rhodocyclales</taxon>
        <taxon>Rhodocyclaceae</taxon>
        <taxon>Niveibacterium</taxon>
    </lineage>
</organism>
<dbReference type="AlphaFoldDB" id="A0A840BN71"/>
<reference evidence="1 2" key="1">
    <citation type="submission" date="2020-08" db="EMBL/GenBank/DDBJ databases">
        <title>Genomic Encyclopedia of Type Strains, Phase IV (KMG-IV): sequencing the most valuable type-strain genomes for metagenomic binning, comparative biology and taxonomic classification.</title>
        <authorList>
            <person name="Goeker M."/>
        </authorList>
    </citation>
    <scope>NUCLEOTIDE SEQUENCE [LARGE SCALE GENOMIC DNA]</scope>
    <source>
        <strain evidence="1 2">DSM 106739</strain>
    </source>
</reference>
<gene>
    <name evidence="1" type="ORF">GGR36_004329</name>
</gene>
<evidence type="ECO:0000313" key="2">
    <source>
        <dbReference type="Proteomes" id="UP000561045"/>
    </source>
</evidence>
<accession>A0A840BN71</accession>
<dbReference type="EMBL" id="JACIET010000008">
    <property type="protein sequence ID" value="MBB4014961.1"/>
    <property type="molecule type" value="Genomic_DNA"/>
</dbReference>
<protein>
    <submittedName>
        <fullName evidence="1">Uncharacterized protein</fullName>
    </submittedName>
</protein>
<keyword evidence="2" id="KW-1185">Reference proteome</keyword>
<sequence length="109" mass="12205">MRQAADDTQPIGLRYMAFRHALTHSHLGFHQACEIARERFGIVAGAPVASAALARAAQFFLSERHAWQQLEQARIAYIRTCKALGLPSPVTRTVRNWSKLSRVPTPPKK</sequence>
<name>A0A840BN71_9RHOO</name>
<comment type="caution">
    <text evidence="1">The sequence shown here is derived from an EMBL/GenBank/DDBJ whole genome shotgun (WGS) entry which is preliminary data.</text>
</comment>
<evidence type="ECO:0000313" key="1">
    <source>
        <dbReference type="EMBL" id="MBB4014961.1"/>
    </source>
</evidence>
<dbReference type="Proteomes" id="UP000561045">
    <property type="component" value="Unassembled WGS sequence"/>
</dbReference>
<proteinExistence type="predicted"/>